<evidence type="ECO:0000313" key="2">
    <source>
        <dbReference type="EMBL" id="HCW92182.1"/>
    </source>
</evidence>
<dbReference type="Proteomes" id="UP000262325">
    <property type="component" value="Unassembled WGS sequence"/>
</dbReference>
<dbReference type="EMBL" id="DPPF01000014">
    <property type="protein sequence ID" value="HCW92182.1"/>
    <property type="molecule type" value="Genomic_DNA"/>
</dbReference>
<feature type="domain" description="Cupin type-2" evidence="1">
    <location>
        <begin position="36"/>
        <end position="100"/>
    </location>
</feature>
<dbReference type="PANTHER" id="PTHR37694:SF1">
    <property type="entry name" value="SLR8022 PROTEIN"/>
    <property type="match status" value="1"/>
</dbReference>
<gene>
    <name evidence="2" type="ORF">DHM44_00695</name>
</gene>
<accession>A0A3D5QAI6</accession>
<sequence>MEIIRMDEVEGFINKRGIKAKQLLKNDDVQIMNLILYPGEAVPEHSVPVYVFFYVVEGSGTLKIGDEENVVSAKDIIPCPRNTVMSLKADQNETFVVLNVKTPSL</sequence>
<evidence type="ECO:0000313" key="3">
    <source>
        <dbReference type="Proteomes" id="UP000262325"/>
    </source>
</evidence>
<dbReference type="InterPro" id="IPR013096">
    <property type="entry name" value="Cupin_2"/>
</dbReference>
<dbReference type="AlphaFoldDB" id="A0A3D5QAI6"/>
<evidence type="ECO:0000259" key="1">
    <source>
        <dbReference type="Pfam" id="PF07883"/>
    </source>
</evidence>
<organism evidence="2 3">
    <name type="scientific">Flexistipes sinusarabici</name>
    <dbReference type="NCBI Taxonomy" id="2352"/>
    <lineage>
        <taxon>Bacteria</taxon>
        <taxon>Pseudomonadati</taxon>
        <taxon>Deferribacterota</taxon>
        <taxon>Deferribacteres</taxon>
        <taxon>Deferribacterales</taxon>
        <taxon>Flexistipitaceae</taxon>
        <taxon>Flexistipes</taxon>
    </lineage>
</organism>
<dbReference type="InterPro" id="IPR011051">
    <property type="entry name" value="RmlC_Cupin_sf"/>
</dbReference>
<dbReference type="Gene3D" id="2.60.120.10">
    <property type="entry name" value="Jelly Rolls"/>
    <property type="match status" value="1"/>
</dbReference>
<dbReference type="InterPro" id="IPR014710">
    <property type="entry name" value="RmlC-like_jellyroll"/>
</dbReference>
<comment type="caution">
    <text evidence="2">The sequence shown here is derived from an EMBL/GenBank/DDBJ whole genome shotgun (WGS) entry which is preliminary data.</text>
</comment>
<dbReference type="Pfam" id="PF07883">
    <property type="entry name" value="Cupin_2"/>
    <property type="match status" value="1"/>
</dbReference>
<dbReference type="PANTHER" id="PTHR37694">
    <property type="entry name" value="SLR8022 PROTEIN"/>
    <property type="match status" value="1"/>
</dbReference>
<dbReference type="SUPFAM" id="SSF51182">
    <property type="entry name" value="RmlC-like cupins"/>
    <property type="match status" value="1"/>
</dbReference>
<protein>
    <submittedName>
        <fullName evidence="2">Cupin domain-containing protein</fullName>
    </submittedName>
</protein>
<proteinExistence type="predicted"/>
<reference evidence="2 3" key="1">
    <citation type="journal article" date="2018" name="Nat. Biotechnol.">
        <title>A standardized bacterial taxonomy based on genome phylogeny substantially revises the tree of life.</title>
        <authorList>
            <person name="Parks D.H."/>
            <person name="Chuvochina M."/>
            <person name="Waite D.W."/>
            <person name="Rinke C."/>
            <person name="Skarshewski A."/>
            <person name="Chaumeil P.A."/>
            <person name="Hugenholtz P."/>
        </authorList>
    </citation>
    <scope>NUCLEOTIDE SEQUENCE [LARGE SCALE GENOMIC DNA]</scope>
    <source>
        <strain evidence="2">UBA8672</strain>
    </source>
</reference>
<name>A0A3D5QAI6_FLESI</name>